<keyword evidence="1" id="KW-0175">Coiled coil</keyword>
<protein>
    <submittedName>
        <fullName evidence="2">Uncharacterized protein</fullName>
    </submittedName>
</protein>
<evidence type="ECO:0000313" key="3">
    <source>
        <dbReference type="Proteomes" id="UP001551675"/>
    </source>
</evidence>
<gene>
    <name evidence="2" type="ORF">AB0I59_07775</name>
</gene>
<sequence length="1005" mass="103678">MPELPPAVAKYVADADPFVRGTNKAVAEAKRFQNSADKAALAARKMGVEARQAGEKAAIAGKVAAEAAEKAAKGLIKEAEAARLAANAVEKLERAELKQIAAAIAMREASEKAIKAHGAHQSALKSLAKDGERAGGMLARAMQSAGNAATGALDSVGTSGVGMAAVVAAGIGLLPVAGVAAATVITGVLGGSLVGLGLLASKGSKEAQAAIGHLKTVAKSEARQIGQPFEHVWVTIGKVAERELKRLRPMLRNNLAELAPEVESFVDLAGASLGRLEPAVTGAQRAFSAMLRSLGPQMPSIMDSLARAITNVTDAVEENPETITAMVQGLATLVEWAGKAVGDLVRLAGTIRENADAFQAVFSTLVPMTGVLHELGLGVNETGVRMGEVTTITTNLGTAQRGAATAANAQKSAQQQLNSAMSNGATTADQLKAAIDRLTKAHQDADSAEIAFKQAIADATKGVKEHGKGLDLNTQKGRDNKRALIEVAQAAQAKIEAMRADNRSMQAVNKASGAARKEFINLAMSMGYSEGKAKALANRLLGIKSRKVKVEVNTSQATGALSRFLGMLGSVPSFKTVSVGVMGGYSPIGGKRADGGPVVGPGGPRDDQVLIAASNGEFVVNAASTAKHRGLIEAINADRYADGGLVGYASGGQVRVGGVSVSASQWRSLGQQLGKDFLKVMSDGSAKEIASLSSRLEKAIAKLFGGKRTTLDNKLIAYLDKNSAKLEKLATQRDAATKALAEAKEYATSVTGNARSFAGLTSLDGPMDAGGIRTGLTQKVGRLKAYAKAIQQLSSRGLSKSLLRQVIDAGPEQGLELAQMLLSADRSTFAGINKAQAEIDSVSKSLGRSSADILYDAGKKAGDGFLTGLQASLKSLDKEMDALAKKMAKSIKKALKIKSPSQLPAIRESGAMTVAGVAAGMADNLGALDRSSALMAARLSRPRVRPAIAPLIAHGGGTTAAGSAEAPTVLVQVTLDGRELRAGVQSETLRYQRRNGGSNGLNKRT</sequence>
<feature type="coiled-coil region" evidence="1">
    <location>
        <begin position="65"/>
        <end position="98"/>
    </location>
</feature>
<organism evidence="2 3">
    <name type="scientific">Microtetraspora glauca</name>
    <dbReference type="NCBI Taxonomy" id="1996"/>
    <lineage>
        <taxon>Bacteria</taxon>
        <taxon>Bacillati</taxon>
        <taxon>Actinomycetota</taxon>
        <taxon>Actinomycetes</taxon>
        <taxon>Streptosporangiales</taxon>
        <taxon>Streptosporangiaceae</taxon>
        <taxon>Microtetraspora</taxon>
    </lineage>
</organism>
<keyword evidence="3" id="KW-1185">Reference proteome</keyword>
<dbReference type="RefSeq" id="WP_358131265.1">
    <property type="nucleotide sequence ID" value="NZ_JBFALK010000003.1"/>
</dbReference>
<reference evidence="2 3" key="1">
    <citation type="submission" date="2024-06" db="EMBL/GenBank/DDBJ databases">
        <title>The Natural Products Discovery Center: Release of the First 8490 Sequenced Strains for Exploring Actinobacteria Biosynthetic Diversity.</title>
        <authorList>
            <person name="Kalkreuter E."/>
            <person name="Kautsar S.A."/>
            <person name="Yang D."/>
            <person name="Bader C.D."/>
            <person name="Teijaro C.N."/>
            <person name="Fluegel L."/>
            <person name="Davis C.M."/>
            <person name="Simpson J.R."/>
            <person name="Lauterbach L."/>
            <person name="Steele A.D."/>
            <person name="Gui C."/>
            <person name="Meng S."/>
            <person name="Li G."/>
            <person name="Viehrig K."/>
            <person name="Ye F."/>
            <person name="Su P."/>
            <person name="Kiefer A.F."/>
            <person name="Nichols A."/>
            <person name="Cepeda A.J."/>
            <person name="Yan W."/>
            <person name="Fan B."/>
            <person name="Jiang Y."/>
            <person name="Adhikari A."/>
            <person name="Zheng C.-J."/>
            <person name="Schuster L."/>
            <person name="Cowan T.M."/>
            <person name="Smanski M.J."/>
            <person name="Chevrette M.G."/>
            <person name="De Carvalho L.P.S."/>
            <person name="Shen B."/>
        </authorList>
    </citation>
    <scope>NUCLEOTIDE SEQUENCE [LARGE SCALE GENOMIC DNA]</scope>
    <source>
        <strain evidence="2 3">NPDC050100</strain>
    </source>
</reference>
<proteinExistence type="predicted"/>
<dbReference type="EMBL" id="JBFALK010000003">
    <property type="protein sequence ID" value="MEV0968517.1"/>
    <property type="molecule type" value="Genomic_DNA"/>
</dbReference>
<name>A0ABV3GAX8_MICGL</name>
<accession>A0ABV3GAX8</accession>
<comment type="caution">
    <text evidence="2">The sequence shown here is derived from an EMBL/GenBank/DDBJ whole genome shotgun (WGS) entry which is preliminary data.</text>
</comment>
<evidence type="ECO:0000256" key="1">
    <source>
        <dbReference type="SAM" id="Coils"/>
    </source>
</evidence>
<dbReference type="Proteomes" id="UP001551675">
    <property type="component" value="Unassembled WGS sequence"/>
</dbReference>
<evidence type="ECO:0000313" key="2">
    <source>
        <dbReference type="EMBL" id="MEV0968517.1"/>
    </source>
</evidence>
<feature type="coiled-coil region" evidence="1">
    <location>
        <begin position="866"/>
        <end position="893"/>
    </location>
</feature>
<feature type="coiled-coil region" evidence="1">
    <location>
        <begin position="481"/>
        <end position="508"/>
    </location>
</feature>